<evidence type="ECO:0000256" key="6">
    <source>
        <dbReference type="ARBA" id="ARBA00023136"/>
    </source>
</evidence>
<keyword evidence="2" id="KW-0813">Transport</keyword>
<name>A0A0F9S7G7_9ZZZZ</name>
<dbReference type="PANTHER" id="PTHR32063">
    <property type="match status" value="1"/>
</dbReference>
<dbReference type="GO" id="GO:0008324">
    <property type="term" value="F:monoatomic cation transmembrane transporter activity"/>
    <property type="evidence" value="ECO:0007669"/>
    <property type="project" value="InterPro"/>
</dbReference>
<accession>A0A0F9S7G7</accession>
<dbReference type="Pfam" id="PF00873">
    <property type="entry name" value="ACR_tran"/>
    <property type="match status" value="1"/>
</dbReference>
<keyword evidence="3" id="KW-1003">Cell membrane</keyword>
<evidence type="ECO:0000256" key="1">
    <source>
        <dbReference type="ARBA" id="ARBA00004651"/>
    </source>
</evidence>
<feature type="transmembrane region" description="Helical" evidence="7">
    <location>
        <begin position="499"/>
        <end position="527"/>
    </location>
</feature>
<evidence type="ECO:0000313" key="8">
    <source>
        <dbReference type="EMBL" id="KKN32946.1"/>
    </source>
</evidence>
<keyword evidence="5 7" id="KW-1133">Transmembrane helix</keyword>
<evidence type="ECO:0000256" key="7">
    <source>
        <dbReference type="SAM" id="Phobius"/>
    </source>
</evidence>
<dbReference type="NCBIfam" id="TIGR00914">
    <property type="entry name" value="2A0601"/>
    <property type="match status" value="1"/>
</dbReference>
<feature type="transmembrane region" description="Helical" evidence="7">
    <location>
        <begin position="352"/>
        <end position="371"/>
    </location>
</feature>
<feature type="transmembrane region" description="Helical" evidence="7">
    <location>
        <begin position="12"/>
        <end position="31"/>
    </location>
</feature>
<dbReference type="PRINTS" id="PR00702">
    <property type="entry name" value="ACRIFLAVINRP"/>
</dbReference>
<dbReference type="Gene3D" id="3.30.70.1430">
    <property type="entry name" value="Multidrug efflux transporter AcrB pore domain"/>
    <property type="match status" value="2"/>
</dbReference>
<comment type="caution">
    <text evidence="8">The sequence shown here is derived from an EMBL/GenBank/DDBJ whole genome shotgun (WGS) entry which is preliminary data.</text>
</comment>
<dbReference type="Gene3D" id="3.30.70.1440">
    <property type="entry name" value="Multidrug efflux transporter AcrB pore domain"/>
    <property type="match status" value="1"/>
</dbReference>
<protein>
    <submittedName>
        <fullName evidence="8">Uncharacterized protein</fullName>
    </submittedName>
</protein>
<dbReference type="SUPFAM" id="SSF82714">
    <property type="entry name" value="Multidrug efflux transporter AcrB TolC docking domain, DN and DC subdomains"/>
    <property type="match status" value="2"/>
</dbReference>
<evidence type="ECO:0000256" key="2">
    <source>
        <dbReference type="ARBA" id="ARBA00022448"/>
    </source>
</evidence>
<dbReference type="EMBL" id="LAZR01002217">
    <property type="protein sequence ID" value="KKN32946.1"/>
    <property type="molecule type" value="Genomic_DNA"/>
</dbReference>
<dbReference type="Gene3D" id="3.30.70.1320">
    <property type="entry name" value="Multidrug efflux transporter AcrB pore domain like"/>
    <property type="match status" value="1"/>
</dbReference>
<sequence length="1055" mass="114722">MLNKLIEISVRSRLLVVLALIGTLFGAGLILPKLNLDAFPDVSNVQVSINTVAEGLASEEVEQLITFPIEAVMYSLPDVEEVRSISKTGLSMVTVVFKEGTDIYFARQLVFERLQAAKEEVPNGIGTPEMGPNTSGLSMVYQYILRAEDPEKYDIMTLRSLNDWVVKLLLMPVDGVTEILSFGGEVRQYQVQVDPKKLLAYDINISDISAAIEAGNHNAGGWYMQRGQEQLVIRGVGWLRSNEDGLRDIGNIPLKQDDGIVVHVNDVAKVEYGGEIRQGAVSLSRRDAQGNTESLGEVMTGVVLKRMGANTKLTIDGIKSRLPLIQQALPDGVFIDPVYDQSNLVEQAVATVSKALLEAFILIIVILLIFLMNIRATLLVLLSVPLSIGLALMVMAYWGISANLMSLGGLAIAIGMMVDGSVVMMEHIFSRLTQPEQHANNKQIAQKDLVQNPSAMPLRIMDAAKEVGRPVFFAVMIITIVFAPLFALEGVEGKLFQPMAISIVLAMLASLFVALMVVPAMATYLFRKEVKEKHNFIFSPIEKGYRRLLSFSLVHKFSLVIAAVGLLLGSLYLIPLLGTEFVPELEEGTINVRVTLAPSSSLDASLQVADKMEAILMTFPEVNYATSRIGRAEIGGDPEPVSNIEIYVGMKPVHQWTSAQNRTQLQALMQEKMSVMPGLLFSFSQPIATRVDELLSGTKAQLAIKLFGPDLNTLAEKGSEIETLVKSIDGSVGIALEPIEGEAQLVIRPDRDKLSRHGIPMAQVMSLVGEAIGGQNAGQVINGNERYDIYVRLAQQYRNDIQAIKALTLQSATGAWVRLGDVAKVAIESGPPQIRRDDVQRRVVIQANVTGRDMGSYVAEINQRIESDIDLPAGYSVVYGGQFENQQRAQARLMIVVPLSLGLIFLLLYFAFNSIGQALLIMLNVPLALIGGIAALYVSNQYLSVPSSIGFIALFGVAVLNGVVMVNAINQRLEGGLDMKLAVFEGALSRLRPVLMTASIAALGLIPMLLATGIGSEIQRPLATVVVGGLVSATLLTLFIVPVLYATFSKRKYVN</sequence>
<evidence type="ECO:0000256" key="3">
    <source>
        <dbReference type="ARBA" id="ARBA00022475"/>
    </source>
</evidence>
<feature type="transmembrane region" description="Helical" evidence="7">
    <location>
        <begin position="1022"/>
        <end position="1048"/>
    </location>
</feature>
<proteinExistence type="predicted"/>
<organism evidence="8">
    <name type="scientific">marine sediment metagenome</name>
    <dbReference type="NCBI Taxonomy" id="412755"/>
    <lineage>
        <taxon>unclassified sequences</taxon>
        <taxon>metagenomes</taxon>
        <taxon>ecological metagenomes</taxon>
    </lineage>
</organism>
<feature type="transmembrane region" description="Helical" evidence="7">
    <location>
        <begin position="919"/>
        <end position="937"/>
    </location>
</feature>
<feature type="transmembrane region" description="Helical" evidence="7">
    <location>
        <begin position="404"/>
        <end position="425"/>
    </location>
</feature>
<reference evidence="8" key="1">
    <citation type="journal article" date="2015" name="Nature">
        <title>Complex archaea that bridge the gap between prokaryotes and eukaryotes.</title>
        <authorList>
            <person name="Spang A."/>
            <person name="Saw J.H."/>
            <person name="Jorgensen S.L."/>
            <person name="Zaremba-Niedzwiedzka K."/>
            <person name="Martijn J."/>
            <person name="Lind A.E."/>
            <person name="van Eijk R."/>
            <person name="Schleper C."/>
            <person name="Guy L."/>
            <person name="Ettema T.J."/>
        </authorList>
    </citation>
    <scope>NUCLEOTIDE SEQUENCE</scope>
</reference>
<dbReference type="SUPFAM" id="SSF82693">
    <property type="entry name" value="Multidrug efflux transporter AcrB pore domain, PN1, PN2, PC1 and PC2 subdomains"/>
    <property type="match status" value="3"/>
</dbReference>
<dbReference type="InterPro" id="IPR027463">
    <property type="entry name" value="AcrB_DN_DC_subdom"/>
</dbReference>
<evidence type="ECO:0000256" key="5">
    <source>
        <dbReference type="ARBA" id="ARBA00022989"/>
    </source>
</evidence>
<comment type="subcellular location">
    <subcellularLocation>
        <location evidence="1">Cell membrane</location>
        <topology evidence="1">Multi-pass membrane protein</topology>
    </subcellularLocation>
</comment>
<dbReference type="GO" id="GO:0042910">
    <property type="term" value="F:xenobiotic transmembrane transporter activity"/>
    <property type="evidence" value="ECO:0007669"/>
    <property type="project" value="TreeGrafter"/>
</dbReference>
<dbReference type="SUPFAM" id="SSF82866">
    <property type="entry name" value="Multidrug efflux transporter AcrB transmembrane domain"/>
    <property type="match status" value="2"/>
</dbReference>
<keyword evidence="4 7" id="KW-0812">Transmembrane</keyword>
<keyword evidence="6 7" id="KW-0472">Membrane</keyword>
<dbReference type="Gene3D" id="1.20.1640.10">
    <property type="entry name" value="Multidrug efflux transporter AcrB transmembrane domain"/>
    <property type="match status" value="2"/>
</dbReference>
<feature type="transmembrane region" description="Helical" evidence="7">
    <location>
        <begin position="991"/>
        <end position="1010"/>
    </location>
</feature>
<dbReference type="InterPro" id="IPR001036">
    <property type="entry name" value="Acrflvin-R"/>
</dbReference>
<gene>
    <name evidence="8" type="ORF">LCGC14_0808750</name>
</gene>
<feature type="transmembrane region" description="Helical" evidence="7">
    <location>
        <begin position="893"/>
        <end position="912"/>
    </location>
</feature>
<feature type="transmembrane region" description="Helical" evidence="7">
    <location>
        <begin position="548"/>
        <end position="574"/>
    </location>
</feature>
<feature type="transmembrane region" description="Helical" evidence="7">
    <location>
        <begin position="378"/>
        <end position="398"/>
    </location>
</feature>
<dbReference type="PANTHER" id="PTHR32063:SF24">
    <property type="entry name" value="CATION EFFLUX SYSTEM (ACRB_ACRD_ACRF FAMILY)"/>
    <property type="match status" value="1"/>
</dbReference>
<feature type="transmembrane region" description="Helical" evidence="7">
    <location>
        <begin position="949"/>
        <end position="970"/>
    </location>
</feature>
<evidence type="ECO:0000256" key="4">
    <source>
        <dbReference type="ARBA" id="ARBA00022692"/>
    </source>
</evidence>
<dbReference type="InterPro" id="IPR004763">
    <property type="entry name" value="CusA-like"/>
</dbReference>
<dbReference type="AlphaFoldDB" id="A0A0F9S7G7"/>
<dbReference type="GO" id="GO:0005886">
    <property type="term" value="C:plasma membrane"/>
    <property type="evidence" value="ECO:0007669"/>
    <property type="project" value="UniProtKB-SubCell"/>
</dbReference>
<feature type="transmembrane region" description="Helical" evidence="7">
    <location>
        <begin position="467"/>
        <end position="487"/>
    </location>
</feature>
<dbReference type="Gene3D" id="3.30.2090.10">
    <property type="entry name" value="Multidrug efflux transporter AcrB TolC docking domain, DN and DC subdomains"/>
    <property type="match status" value="2"/>
</dbReference>